<dbReference type="Gene3D" id="3.40.50.300">
    <property type="entry name" value="P-loop containing nucleotide triphosphate hydrolases"/>
    <property type="match status" value="1"/>
</dbReference>
<accession>A0ABV1ESD7</accession>
<keyword evidence="1" id="KW-0547">Nucleotide-binding</keyword>
<keyword evidence="4" id="KW-1133">Transmembrane helix</keyword>
<organism evidence="5 6">
    <name type="scientific">Flavonifractor hominis</name>
    <dbReference type="NCBI Taxonomy" id="3133178"/>
    <lineage>
        <taxon>Bacteria</taxon>
        <taxon>Bacillati</taxon>
        <taxon>Bacillota</taxon>
        <taxon>Clostridia</taxon>
        <taxon>Eubacteriales</taxon>
        <taxon>Oscillospiraceae</taxon>
        <taxon>Flavonifractor</taxon>
    </lineage>
</organism>
<comment type="caution">
    <text evidence="5">The sequence shown here is derived from an EMBL/GenBank/DDBJ whole genome shotgun (WGS) entry which is preliminary data.</text>
</comment>
<dbReference type="EMBL" id="JBBMFT010000018">
    <property type="protein sequence ID" value="MEQ2457517.1"/>
    <property type="molecule type" value="Genomic_DNA"/>
</dbReference>
<dbReference type="PANTHER" id="PTHR43146:SF1">
    <property type="entry name" value="CANCER-RELATED NUCLEOSIDE-TRIPHOSPHATASE"/>
    <property type="match status" value="1"/>
</dbReference>
<keyword evidence="6" id="KW-1185">Reference proteome</keyword>
<evidence type="ECO:0000313" key="5">
    <source>
        <dbReference type="EMBL" id="MEQ2457517.1"/>
    </source>
</evidence>
<name>A0ABV1ESD7_9FIRM</name>
<protein>
    <submittedName>
        <fullName evidence="5">Nucleoside-triphosphatase</fullName>
    </submittedName>
</protein>
<sequence>MKRNDGSALGVVVVSIFADTAAFFVRRGGFGPMHVFLTGGLQTGKSTAIDRFLAREGIAPGGFRTRWDRPAGRLELTVLRAGTPRATLTVARMGPGGAQADPDAFDTAAHLLLEGDSPVPPLLLMDELGFLERCSPRFQQAVLALLDAPVPVLGVLRAREDGPFWVPLHRRGDVTLLELTLDNRDQMPGRLAALLARSGRERRSSP</sequence>
<reference evidence="5 6" key="1">
    <citation type="submission" date="2024-03" db="EMBL/GenBank/DDBJ databases">
        <title>Human intestinal bacterial collection.</title>
        <authorList>
            <person name="Pauvert C."/>
            <person name="Hitch T.C.A."/>
            <person name="Clavel T."/>
        </authorList>
    </citation>
    <scope>NUCLEOTIDE SEQUENCE [LARGE SCALE GENOMIC DNA]</scope>
    <source>
        <strain evidence="5 6">CLA-AP-H34</strain>
    </source>
</reference>
<evidence type="ECO:0000256" key="4">
    <source>
        <dbReference type="SAM" id="Phobius"/>
    </source>
</evidence>
<proteinExistence type="predicted"/>
<keyword evidence="2" id="KW-0378">Hydrolase</keyword>
<gene>
    <name evidence="5" type="ORF">WMO45_13435</name>
</gene>
<dbReference type="PANTHER" id="PTHR43146">
    <property type="entry name" value="CANCER-RELATED NUCLEOSIDE-TRIPHOSPHATASE"/>
    <property type="match status" value="1"/>
</dbReference>
<dbReference type="InterPro" id="IPR027417">
    <property type="entry name" value="P-loop_NTPase"/>
</dbReference>
<keyword evidence="3" id="KW-0067">ATP-binding</keyword>
<evidence type="ECO:0000256" key="1">
    <source>
        <dbReference type="ARBA" id="ARBA00022741"/>
    </source>
</evidence>
<dbReference type="SUPFAM" id="SSF52540">
    <property type="entry name" value="P-loop containing nucleoside triphosphate hydrolases"/>
    <property type="match status" value="1"/>
</dbReference>
<keyword evidence="4" id="KW-0812">Transmembrane</keyword>
<dbReference type="InterPro" id="IPR004948">
    <property type="entry name" value="Nuc-triphosphatase_THEP1"/>
</dbReference>
<feature type="transmembrane region" description="Helical" evidence="4">
    <location>
        <begin position="6"/>
        <end position="25"/>
    </location>
</feature>
<keyword evidence="4" id="KW-0472">Membrane</keyword>
<evidence type="ECO:0000256" key="2">
    <source>
        <dbReference type="ARBA" id="ARBA00022801"/>
    </source>
</evidence>
<dbReference type="RefSeq" id="WP_349141395.1">
    <property type="nucleotide sequence ID" value="NZ_JBBMFT010000018.1"/>
</dbReference>
<dbReference type="Proteomes" id="UP001440599">
    <property type="component" value="Unassembled WGS sequence"/>
</dbReference>
<evidence type="ECO:0000256" key="3">
    <source>
        <dbReference type="ARBA" id="ARBA00022840"/>
    </source>
</evidence>
<dbReference type="Pfam" id="PF03266">
    <property type="entry name" value="NTPase_1"/>
    <property type="match status" value="1"/>
</dbReference>
<evidence type="ECO:0000313" key="6">
    <source>
        <dbReference type="Proteomes" id="UP001440599"/>
    </source>
</evidence>